<reference evidence="7 8" key="1">
    <citation type="submission" date="2016-10" db="EMBL/GenBank/DDBJ databases">
        <authorList>
            <person name="de Groot N.N."/>
        </authorList>
    </citation>
    <scope>NUCLEOTIDE SEQUENCE [LARGE SCALE GENOMIC DNA]</scope>
    <source>
        <strain evidence="7 8">ATCC 35958</strain>
    </source>
</reference>
<dbReference type="STRING" id="180197.SAMN02982919_00856"/>
<dbReference type="PANTHER" id="PTHR12608">
    <property type="entry name" value="TRANSMEMBRANE PROTEIN HTP-1 RELATED"/>
    <property type="match status" value="1"/>
</dbReference>
<dbReference type="InterPro" id="IPR001727">
    <property type="entry name" value="GDT1-like"/>
</dbReference>
<gene>
    <name evidence="7" type="ORF">SAMN02982919_00856</name>
</gene>
<comment type="similarity">
    <text evidence="2 6">Belongs to the GDT1 family.</text>
</comment>
<name>A0A1H9HMC6_9BURK</name>
<dbReference type="AlphaFoldDB" id="A0A1H9HMC6"/>
<evidence type="ECO:0000313" key="7">
    <source>
        <dbReference type="EMBL" id="SEQ63474.1"/>
    </source>
</evidence>
<evidence type="ECO:0000256" key="3">
    <source>
        <dbReference type="ARBA" id="ARBA00022692"/>
    </source>
</evidence>
<evidence type="ECO:0000256" key="6">
    <source>
        <dbReference type="RuleBase" id="RU365102"/>
    </source>
</evidence>
<evidence type="ECO:0000256" key="2">
    <source>
        <dbReference type="ARBA" id="ARBA00009190"/>
    </source>
</evidence>
<feature type="transmembrane region" description="Helical" evidence="6">
    <location>
        <begin position="166"/>
        <end position="187"/>
    </location>
</feature>
<evidence type="ECO:0000256" key="5">
    <source>
        <dbReference type="ARBA" id="ARBA00023136"/>
    </source>
</evidence>
<dbReference type="PANTHER" id="PTHR12608:SF1">
    <property type="entry name" value="TRANSMEMBRANE PROTEIN 165"/>
    <property type="match status" value="1"/>
</dbReference>
<feature type="transmembrane region" description="Helical" evidence="6">
    <location>
        <begin position="67"/>
        <end position="85"/>
    </location>
</feature>
<feature type="transmembrane region" description="Helical" evidence="6">
    <location>
        <begin position="35"/>
        <end position="55"/>
    </location>
</feature>
<evidence type="ECO:0000256" key="4">
    <source>
        <dbReference type="ARBA" id="ARBA00022989"/>
    </source>
</evidence>
<proteinExistence type="inferred from homology"/>
<dbReference type="GO" id="GO:0016020">
    <property type="term" value="C:membrane"/>
    <property type="evidence" value="ECO:0007669"/>
    <property type="project" value="UniProtKB-SubCell"/>
</dbReference>
<keyword evidence="5 6" id="KW-0472">Membrane</keyword>
<dbReference type="OrthoDB" id="9801356at2"/>
<dbReference type="Pfam" id="PF01169">
    <property type="entry name" value="GDT1"/>
    <property type="match status" value="2"/>
</dbReference>
<feature type="transmembrane region" description="Helical" evidence="6">
    <location>
        <begin position="133"/>
        <end position="154"/>
    </location>
</feature>
<evidence type="ECO:0000313" key="8">
    <source>
        <dbReference type="Proteomes" id="UP000199766"/>
    </source>
</evidence>
<dbReference type="RefSeq" id="WP_091453398.1">
    <property type="nucleotide sequence ID" value="NZ_FOGD01000002.1"/>
</dbReference>
<feature type="transmembrane region" description="Helical" evidence="6">
    <location>
        <begin position="97"/>
        <end position="113"/>
    </location>
</feature>
<keyword evidence="8" id="KW-1185">Reference proteome</keyword>
<dbReference type="EMBL" id="FOGD01000002">
    <property type="protein sequence ID" value="SEQ63474.1"/>
    <property type="molecule type" value="Genomic_DNA"/>
</dbReference>
<dbReference type="Proteomes" id="UP000199766">
    <property type="component" value="Unassembled WGS sequence"/>
</dbReference>
<protein>
    <recommendedName>
        <fullName evidence="6">GDT1 family protein</fullName>
    </recommendedName>
</protein>
<accession>A0A1H9HMC6</accession>
<comment type="subcellular location">
    <subcellularLocation>
        <location evidence="1 6">Membrane</location>
        <topology evidence="1 6">Multi-pass membrane protein</topology>
    </subcellularLocation>
</comment>
<evidence type="ECO:0000256" key="1">
    <source>
        <dbReference type="ARBA" id="ARBA00004141"/>
    </source>
</evidence>
<organism evidence="7 8">
    <name type="scientific">Giesbergeria anulus</name>
    <dbReference type="NCBI Taxonomy" id="180197"/>
    <lineage>
        <taxon>Bacteria</taxon>
        <taxon>Pseudomonadati</taxon>
        <taxon>Pseudomonadota</taxon>
        <taxon>Betaproteobacteria</taxon>
        <taxon>Burkholderiales</taxon>
        <taxon>Comamonadaceae</taxon>
        <taxon>Giesbergeria</taxon>
    </lineage>
</organism>
<dbReference type="GO" id="GO:0046873">
    <property type="term" value="F:metal ion transmembrane transporter activity"/>
    <property type="evidence" value="ECO:0007669"/>
    <property type="project" value="InterPro"/>
</dbReference>
<keyword evidence="4 6" id="KW-1133">Transmembrane helix</keyword>
<keyword evidence="3 6" id="KW-0812">Transmembrane</keyword>
<sequence length="190" mass="20114">MESFFISTGVVALGEMGDKTQLLAVLLAAKFRKPWPIILGILVATLANHALAGAVGQWVASLLGPELLRWVIGVSFLAMAGWMLIPDKVDDDAADSKVLLGVFGTTVLAFFMAEMGDKTQIATVALAAKYPDFVSVVAGTTFGMMLANVPAVYLGHKVAERIPMKLVHGIAAAIFAVLGLLTLFNVGNLW</sequence>